<name>A0AAU9JQ39_9CILI</name>
<reference evidence="4" key="1">
    <citation type="submission" date="2021-09" db="EMBL/GenBank/DDBJ databases">
        <authorList>
            <consortium name="AG Swart"/>
            <person name="Singh M."/>
            <person name="Singh A."/>
            <person name="Seah K."/>
            <person name="Emmerich C."/>
        </authorList>
    </citation>
    <scope>NUCLEOTIDE SEQUENCE</scope>
    <source>
        <strain evidence="4">ATCC30299</strain>
    </source>
</reference>
<dbReference type="PANTHER" id="PTHR45614">
    <property type="entry name" value="MYB PROTEIN-RELATED"/>
    <property type="match status" value="1"/>
</dbReference>
<dbReference type="PROSITE" id="PS50090">
    <property type="entry name" value="MYB_LIKE"/>
    <property type="match status" value="1"/>
</dbReference>
<evidence type="ECO:0000313" key="5">
    <source>
        <dbReference type="Proteomes" id="UP001162131"/>
    </source>
</evidence>
<evidence type="ECO:0008006" key="6">
    <source>
        <dbReference type="Google" id="ProtNLM"/>
    </source>
</evidence>
<accession>A0AAU9JQ39</accession>
<evidence type="ECO:0000256" key="1">
    <source>
        <dbReference type="SAM" id="MobiDB-lite"/>
    </source>
</evidence>
<dbReference type="Gene3D" id="1.10.10.60">
    <property type="entry name" value="Homeodomain-like"/>
    <property type="match status" value="1"/>
</dbReference>
<dbReference type="SMART" id="SM00717">
    <property type="entry name" value="SANT"/>
    <property type="match status" value="1"/>
</dbReference>
<feature type="region of interest" description="Disordered" evidence="1">
    <location>
        <begin position="107"/>
        <end position="136"/>
    </location>
</feature>
<dbReference type="Proteomes" id="UP001162131">
    <property type="component" value="Unassembled WGS sequence"/>
</dbReference>
<dbReference type="InterPro" id="IPR017930">
    <property type="entry name" value="Myb_dom"/>
</dbReference>
<evidence type="ECO:0000259" key="3">
    <source>
        <dbReference type="PROSITE" id="PS51294"/>
    </source>
</evidence>
<dbReference type="GO" id="GO:0005634">
    <property type="term" value="C:nucleus"/>
    <property type="evidence" value="ECO:0007669"/>
    <property type="project" value="TreeGrafter"/>
</dbReference>
<dbReference type="AlphaFoldDB" id="A0AAU9JQ39"/>
<comment type="caution">
    <text evidence="4">The sequence shown here is derived from an EMBL/GenBank/DDBJ whole genome shotgun (WGS) entry which is preliminary data.</text>
</comment>
<evidence type="ECO:0000259" key="2">
    <source>
        <dbReference type="PROSITE" id="PS50090"/>
    </source>
</evidence>
<gene>
    <name evidence="4" type="ORF">BSTOLATCC_MIC50058</name>
</gene>
<dbReference type="GO" id="GO:0000978">
    <property type="term" value="F:RNA polymerase II cis-regulatory region sequence-specific DNA binding"/>
    <property type="evidence" value="ECO:0007669"/>
    <property type="project" value="TreeGrafter"/>
</dbReference>
<dbReference type="InterPro" id="IPR009057">
    <property type="entry name" value="Homeodomain-like_sf"/>
</dbReference>
<dbReference type="Pfam" id="PF00249">
    <property type="entry name" value="Myb_DNA-binding"/>
    <property type="match status" value="1"/>
</dbReference>
<dbReference type="SUPFAM" id="SSF46689">
    <property type="entry name" value="Homeodomain-like"/>
    <property type="match status" value="1"/>
</dbReference>
<feature type="domain" description="HTH myb-type" evidence="3">
    <location>
        <begin position="129"/>
        <end position="183"/>
    </location>
</feature>
<dbReference type="PROSITE" id="PS51294">
    <property type="entry name" value="HTH_MYB"/>
    <property type="match status" value="1"/>
</dbReference>
<dbReference type="InterPro" id="IPR050560">
    <property type="entry name" value="MYB_TF"/>
</dbReference>
<organism evidence="4 5">
    <name type="scientific">Blepharisma stoltei</name>
    <dbReference type="NCBI Taxonomy" id="1481888"/>
    <lineage>
        <taxon>Eukaryota</taxon>
        <taxon>Sar</taxon>
        <taxon>Alveolata</taxon>
        <taxon>Ciliophora</taxon>
        <taxon>Postciliodesmatophora</taxon>
        <taxon>Heterotrichea</taxon>
        <taxon>Heterotrichida</taxon>
        <taxon>Blepharismidae</taxon>
        <taxon>Blepharisma</taxon>
    </lineage>
</organism>
<dbReference type="GO" id="GO:0000981">
    <property type="term" value="F:DNA-binding transcription factor activity, RNA polymerase II-specific"/>
    <property type="evidence" value="ECO:0007669"/>
    <property type="project" value="TreeGrafter"/>
</dbReference>
<dbReference type="CDD" id="cd00167">
    <property type="entry name" value="SANT"/>
    <property type="match status" value="1"/>
</dbReference>
<dbReference type="InterPro" id="IPR001005">
    <property type="entry name" value="SANT/Myb"/>
</dbReference>
<evidence type="ECO:0000313" key="4">
    <source>
        <dbReference type="EMBL" id="CAG9329942.1"/>
    </source>
</evidence>
<feature type="domain" description="Myb-like" evidence="2">
    <location>
        <begin position="129"/>
        <end position="179"/>
    </location>
</feature>
<sequence length="297" mass="33776">MDWKNAIHSASDYWDENLPEIENLCETGAETHEPLAIINDDPWLNLDSWSPVPRSPAISELDELSQISKISKVNWSCEEDKISENDQTPGNSLIHLSLIENSEISTEADSNHIQSKIPAPGHKRWKNKNSESKKNKWTREEDNLIIKLYNTYGGNWKKIAGFLNGKPSVAVKNRYYGTIKRKMSSIKKDPEKKKPTLFESKEQIKFMGKAWNEDELIDSLLAEPGKTPVTQPSVNSLLETLETVKVSAVPSNPSSENLSAEEKRKRLQELYAKRAMLEAFVLQTKTQLRNIDDLKNS</sequence>
<keyword evidence="5" id="KW-1185">Reference proteome</keyword>
<dbReference type="EMBL" id="CAJZBQ010000050">
    <property type="protein sequence ID" value="CAG9329942.1"/>
    <property type="molecule type" value="Genomic_DNA"/>
</dbReference>
<protein>
    <recommendedName>
        <fullName evidence="6">Myb-like DNA-binding domain containing protein</fullName>
    </recommendedName>
</protein>
<proteinExistence type="predicted"/>
<dbReference type="PANTHER" id="PTHR45614:SF69">
    <property type="entry name" value="CHROMOSOME UNDETERMINED SCAFFOLD_38, WHOLE GENOME SHOTGUN SEQUENCE"/>
    <property type="match status" value="1"/>
</dbReference>